<feature type="compositionally biased region" description="Basic residues" evidence="2">
    <location>
        <begin position="73"/>
        <end position="85"/>
    </location>
</feature>
<keyword evidence="4" id="KW-1185">Reference proteome</keyword>
<gene>
    <name evidence="3" type="primary">PLEST003902</name>
    <name evidence="3" type="ORF">PLESTB_000580700</name>
</gene>
<evidence type="ECO:0000313" key="3">
    <source>
        <dbReference type="EMBL" id="GLC52081.1"/>
    </source>
</evidence>
<name>A0A9W6F1E5_9CHLO</name>
<dbReference type="EMBL" id="BRXU01000005">
    <property type="protein sequence ID" value="GLC52081.1"/>
    <property type="molecule type" value="Genomic_DNA"/>
</dbReference>
<evidence type="ECO:0000256" key="2">
    <source>
        <dbReference type="SAM" id="MobiDB-lite"/>
    </source>
</evidence>
<dbReference type="Proteomes" id="UP001165080">
    <property type="component" value="Unassembled WGS sequence"/>
</dbReference>
<feature type="compositionally biased region" description="Polar residues" evidence="2">
    <location>
        <begin position="16"/>
        <end position="26"/>
    </location>
</feature>
<protein>
    <submittedName>
        <fullName evidence="3">Uncharacterized protein</fullName>
    </submittedName>
</protein>
<accession>A0A9W6F1E5</accession>
<feature type="region of interest" description="Disordered" evidence="2">
    <location>
        <begin position="1"/>
        <end position="30"/>
    </location>
</feature>
<feature type="compositionally biased region" description="Low complexity" evidence="2">
    <location>
        <begin position="260"/>
        <end position="269"/>
    </location>
</feature>
<reference evidence="3 4" key="1">
    <citation type="journal article" date="2023" name="Commun. Biol.">
        <title>Reorganization of the ancestral sex-determining regions during the evolution of trioecy in Pleodorina starrii.</title>
        <authorList>
            <person name="Takahashi K."/>
            <person name="Suzuki S."/>
            <person name="Kawai-Toyooka H."/>
            <person name="Yamamoto K."/>
            <person name="Hamaji T."/>
            <person name="Ootsuki R."/>
            <person name="Yamaguchi H."/>
            <person name="Kawachi M."/>
            <person name="Higashiyama T."/>
            <person name="Nozaki H."/>
        </authorList>
    </citation>
    <scope>NUCLEOTIDE SEQUENCE [LARGE SCALE GENOMIC DNA]</scope>
    <source>
        <strain evidence="3 4">NIES-4479</strain>
    </source>
</reference>
<dbReference type="AlphaFoldDB" id="A0A9W6F1E5"/>
<evidence type="ECO:0000313" key="4">
    <source>
        <dbReference type="Proteomes" id="UP001165080"/>
    </source>
</evidence>
<keyword evidence="1" id="KW-0175">Coiled coil</keyword>
<feature type="compositionally biased region" description="Gly residues" evidence="2">
    <location>
        <begin position="90"/>
        <end position="99"/>
    </location>
</feature>
<feature type="region of interest" description="Disordered" evidence="2">
    <location>
        <begin position="72"/>
        <end position="120"/>
    </location>
</feature>
<evidence type="ECO:0000256" key="1">
    <source>
        <dbReference type="SAM" id="Coils"/>
    </source>
</evidence>
<sequence>MQPFRSHVMGKASHQAPCTSGLSSTSIHHRGSRMLPRVSALSESANGNGKVHSKQLKFFYFDPNNPEEVREMHAKHRDMHSHHHSSNNGTGSGYNGNGNGVHHSNGHAQSNGHTSSQQLVHVKDTSKDLAQLQRLNAQLEEARSAVAKLQQYEVLYKESRMRSKQMQVEVSTLQQLLADKDAELARQYKRMELEASERSGLRTQFTSAVDEVRALRNELEEARQAMLELRGIIPANVTLRRGLPPRTSSGLLDEAGSGSGFAAGSSSSSPDVLSSLQGLAKQLAEGMEQEVGSLFGGAAGKRDA</sequence>
<feature type="coiled-coil region" evidence="1">
    <location>
        <begin position="122"/>
        <end position="152"/>
    </location>
</feature>
<feature type="compositionally biased region" description="Polar residues" evidence="2">
    <location>
        <begin position="108"/>
        <end position="119"/>
    </location>
</feature>
<organism evidence="3 4">
    <name type="scientific">Pleodorina starrii</name>
    <dbReference type="NCBI Taxonomy" id="330485"/>
    <lineage>
        <taxon>Eukaryota</taxon>
        <taxon>Viridiplantae</taxon>
        <taxon>Chlorophyta</taxon>
        <taxon>core chlorophytes</taxon>
        <taxon>Chlorophyceae</taxon>
        <taxon>CS clade</taxon>
        <taxon>Chlamydomonadales</taxon>
        <taxon>Volvocaceae</taxon>
        <taxon>Pleodorina</taxon>
    </lineage>
</organism>
<feature type="region of interest" description="Disordered" evidence="2">
    <location>
        <begin position="248"/>
        <end position="276"/>
    </location>
</feature>
<comment type="caution">
    <text evidence="3">The sequence shown here is derived from an EMBL/GenBank/DDBJ whole genome shotgun (WGS) entry which is preliminary data.</text>
</comment>
<proteinExistence type="predicted"/>
<dbReference type="OrthoDB" id="531066at2759"/>
<feature type="coiled-coil region" evidence="1">
    <location>
        <begin position="205"/>
        <end position="232"/>
    </location>
</feature>